<keyword evidence="6 8" id="KW-0862">Zinc</keyword>
<evidence type="ECO:0000256" key="1">
    <source>
        <dbReference type="ARBA" id="ARBA00010669"/>
    </source>
</evidence>
<organism evidence="10 11">
    <name type="scientific">Mageeibacillus indolicus</name>
    <dbReference type="NCBI Taxonomy" id="884684"/>
    <lineage>
        <taxon>Bacteria</taxon>
        <taxon>Bacillati</taxon>
        <taxon>Bacillota</taxon>
        <taxon>Clostridia</taxon>
        <taxon>Eubacteriales</taxon>
        <taxon>Oscillospiraceae</taxon>
        <taxon>Mageeibacillus</taxon>
    </lineage>
</organism>
<feature type="binding site" evidence="8">
    <location>
        <position position="79"/>
    </location>
    <ligand>
        <name>Zn(2+)</name>
        <dbReference type="ChEBI" id="CHEBI:29105"/>
        <note>catalytic</note>
    </ligand>
</feature>
<keyword evidence="3 8" id="KW-0819">tRNA processing</keyword>
<comment type="similarity">
    <text evidence="1">Belongs to the cytidine and deoxycytidylate deaminase family. ADAT2 subfamily.</text>
</comment>
<accession>A0A2J8B411</accession>
<dbReference type="EMBL" id="NBZD01000001">
    <property type="protein sequence ID" value="PNH19517.1"/>
    <property type="molecule type" value="Genomic_DNA"/>
</dbReference>
<comment type="caution">
    <text evidence="10">The sequence shown here is derived from an EMBL/GenBank/DDBJ whole genome shotgun (WGS) entry which is preliminary data.</text>
</comment>
<dbReference type="AlphaFoldDB" id="A0A2J8B411"/>
<sequence length="149" mass="16254">MRRALHQAALSERKGEAPIGAVIVYQGRIVAHGRNSRQNSNLITGHAEISAILQAERKLKSWRLPECDIYVTLEPCIMCAGAIQQARIRHVYFGASDPKGGAVVSCGNIFDLPGLNHHVGYTGAILADECSTALSNFFRNLRQAKSGKR</sequence>
<dbReference type="PROSITE" id="PS51747">
    <property type="entry name" value="CYT_DCMP_DEAMINASES_2"/>
    <property type="match status" value="1"/>
</dbReference>
<feature type="binding site" evidence="8">
    <location>
        <position position="46"/>
    </location>
    <ligand>
        <name>Zn(2+)</name>
        <dbReference type="ChEBI" id="CHEBI:29105"/>
        <note>catalytic</note>
    </ligand>
</feature>
<comment type="cofactor">
    <cofactor evidence="8">
        <name>Zn(2+)</name>
        <dbReference type="ChEBI" id="CHEBI:29105"/>
    </cofactor>
    <text evidence="8">Binds 1 zinc ion per subunit.</text>
</comment>
<dbReference type="GO" id="GO:0002100">
    <property type="term" value="P:tRNA wobble adenosine to inosine editing"/>
    <property type="evidence" value="ECO:0007669"/>
    <property type="project" value="UniProtKB-UniRule"/>
</dbReference>
<keyword evidence="5 8" id="KW-0378">Hydrolase</keyword>
<feature type="domain" description="CMP/dCMP-type deaminase" evidence="9">
    <location>
        <begin position="1"/>
        <end position="104"/>
    </location>
</feature>
<dbReference type="InterPro" id="IPR002125">
    <property type="entry name" value="CMP_dCMP_dom"/>
</dbReference>
<protein>
    <recommendedName>
        <fullName evidence="8">tRNA-specific adenosine deaminase</fullName>
        <ecNumber evidence="8">3.5.4.33</ecNumber>
    </recommendedName>
</protein>
<dbReference type="Gene3D" id="3.40.140.10">
    <property type="entry name" value="Cytidine Deaminase, domain 2"/>
    <property type="match status" value="1"/>
</dbReference>
<evidence type="ECO:0000256" key="4">
    <source>
        <dbReference type="ARBA" id="ARBA00022723"/>
    </source>
</evidence>
<dbReference type="InterPro" id="IPR016193">
    <property type="entry name" value="Cytidine_deaminase-like"/>
</dbReference>
<evidence type="ECO:0000313" key="10">
    <source>
        <dbReference type="EMBL" id="PNH19517.1"/>
    </source>
</evidence>
<dbReference type="GO" id="GO:0052717">
    <property type="term" value="F:tRNA-specific adenosine-34 deaminase activity"/>
    <property type="evidence" value="ECO:0007669"/>
    <property type="project" value="UniProtKB-UniRule"/>
</dbReference>
<dbReference type="Pfam" id="PF14437">
    <property type="entry name" value="MafB19-deam"/>
    <property type="match status" value="1"/>
</dbReference>
<comment type="function">
    <text evidence="8">Catalyzes the deamination of adenosine to inosine at the wobble position 34 of tRNA(Arg2).</text>
</comment>
<dbReference type="SUPFAM" id="SSF53927">
    <property type="entry name" value="Cytidine deaminase-like"/>
    <property type="match status" value="1"/>
</dbReference>
<dbReference type="OMA" id="PCQMCAG"/>
<feature type="active site" description="Proton donor" evidence="8">
    <location>
        <position position="48"/>
    </location>
</feature>
<dbReference type="GO" id="GO:0008270">
    <property type="term" value="F:zinc ion binding"/>
    <property type="evidence" value="ECO:0007669"/>
    <property type="project" value="UniProtKB-UniRule"/>
</dbReference>
<evidence type="ECO:0000256" key="5">
    <source>
        <dbReference type="ARBA" id="ARBA00022801"/>
    </source>
</evidence>
<dbReference type="EC" id="3.5.4.33" evidence="8"/>
<reference evidence="11" key="1">
    <citation type="submission" date="2017-04" db="EMBL/GenBank/DDBJ databases">
        <authorList>
            <person name="Bumgarner R.E."/>
            <person name="Fredricks D.N."/>
            <person name="Srinivasan S."/>
        </authorList>
    </citation>
    <scope>NUCLEOTIDE SEQUENCE [LARGE SCALE GENOMIC DNA]</scope>
    <source>
        <strain evidence="11">KA00405</strain>
    </source>
</reference>
<dbReference type="InterPro" id="IPR028883">
    <property type="entry name" value="tRNA_aden_deaminase"/>
</dbReference>
<dbReference type="PANTHER" id="PTHR11079:SF202">
    <property type="entry name" value="TRNA-SPECIFIC ADENOSINE DEAMINASE"/>
    <property type="match status" value="1"/>
</dbReference>
<dbReference type="InterPro" id="IPR016192">
    <property type="entry name" value="APOBEC/CMP_deaminase_Zn-bd"/>
</dbReference>
<dbReference type="PROSITE" id="PS00903">
    <property type="entry name" value="CYT_DCMP_DEAMINASES_1"/>
    <property type="match status" value="1"/>
</dbReference>
<comment type="subunit">
    <text evidence="2 8">Homodimer.</text>
</comment>
<evidence type="ECO:0000256" key="7">
    <source>
        <dbReference type="ARBA" id="ARBA00048045"/>
    </source>
</evidence>
<evidence type="ECO:0000256" key="8">
    <source>
        <dbReference type="HAMAP-Rule" id="MF_00972"/>
    </source>
</evidence>
<dbReference type="CDD" id="cd01285">
    <property type="entry name" value="nucleoside_deaminase"/>
    <property type="match status" value="1"/>
</dbReference>
<keyword evidence="4 8" id="KW-0479">Metal-binding</keyword>
<evidence type="ECO:0000256" key="3">
    <source>
        <dbReference type="ARBA" id="ARBA00022694"/>
    </source>
</evidence>
<evidence type="ECO:0000256" key="2">
    <source>
        <dbReference type="ARBA" id="ARBA00011738"/>
    </source>
</evidence>
<gene>
    <name evidence="8" type="primary">tadA</name>
    <name evidence="10" type="ORF">B7R76_01120</name>
</gene>
<name>A0A2J8B411_9FIRM</name>
<evidence type="ECO:0000259" key="9">
    <source>
        <dbReference type="PROSITE" id="PS51747"/>
    </source>
</evidence>
<dbReference type="PANTHER" id="PTHR11079">
    <property type="entry name" value="CYTOSINE DEAMINASE FAMILY MEMBER"/>
    <property type="match status" value="1"/>
</dbReference>
<evidence type="ECO:0000256" key="6">
    <source>
        <dbReference type="ARBA" id="ARBA00022833"/>
    </source>
</evidence>
<feature type="binding site" evidence="8">
    <location>
        <position position="76"/>
    </location>
    <ligand>
        <name>Zn(2+)</name>
        <dbReference type="ChEBI" id="CHEBI:29105"/>
        <note>catalytic</note>
    </ligand>
</feature>
<dbReference type="HAMAP" id="MF_00972">
    <property type="entry name" value="tRNA_aden_deaminase"/>
    <property type="match status" value="1"/>
</dbReference>
<comment type="catalytic activity">
    <reaction evidence="7 8">
        <text>adenosine(34) in tRNA + H2O + H(+) = inosine(34) in tRNA + NH4(+)</text>
        <dbReference type="Rhea" id="RHEA:43168"/>
        <dbReference type="Rhea" id="RHEA-COMP:10373"/>
        <dbReference type="Rhea" id="RHEA-COMP:10374"/>
        <dbReference type="ChEBI" id="CHEBI:15377"/>
        <dbReference type="ChEBI" id="CHEBI:15378"/>
        <dbReference type="ChEBI" id="CHEBI:28938"/>
        <dbReference type="ChEBI" id="CHEBI:74411"/>
        <dbReference type="ChEBI" id="CHEBI:82852"/>
        <dbReference type="EC" id="3.5.4.33"/>
    </reaction>
</comment>
<proteinExistence type="inferred from homology"/>
<dbReference type="InterPro" id="IPR058535">
    <property type="entry name" value="MafB19-deam"/>
</dbReference>
<evidence type="ECO:0000313" key="11">
    <source>
        <dbReference type="Proteomes" id="UP000236394"/>
    </source>
</evidence>
<dbReference type="Proteomes" id="UP000236394">
    <property type="component" value="Unassembled WGS sequence"/>
</dbReference>